<proteinExistence type="predicted"/>
<evidence type="ECO:0000313" key="2">
    <source>
        <dbReference type="Proteomes" id="UP000230233"/>
    </source>
</evidence>
<dbReference type="Proteomes" id="UP000230233">
    <property type="component" value="Chromosome IV"/>
</dbReference>
<protein>
    <submittedName>
        <fullName evidence="1">Uncharacterized protein</fullName>
    </submittedName>
</protein>
<dbReference type="AlphaFoldDB" id="A0A2G5U0G7"/>
<reference evidence="2" key="1">
    <citation type="submission" date="2017-10" db="EMBL/GenBank/DDBJ databases">
        <title>Rapid genome shrinkage in a self-fertile nematode reveals novel sperm competition proteins.</title>
        <authorList>
            <person name="Yin D."/>
            <person name="Schwarz E.M."/>
            <person name="Thomas C.G."/>
            <person name="Felde R.L."/>
            <person name="Korf I.F."/>
            <person name="Cutter A.D."/>
            <person name="Schartner C.M."/>
            <person name="Ralston E.J."/>
            <person name="Meyer B.J."/>
            <person name="Haag E.S."/>
        </authorList>
    </citation>
    <scope>NUCLEOTIDE SEQUENCE [LARGE SCALE GENOMIC DNA]</scope>
    <source>
        <strain evidence="2">JU1422</strain>
    </source>
</reference>
<accession>A0A2G5U0G7</accession>
<gene>
    <name evidence="1" type="primary">Cnig_chr_IV.g13105</name>
    <name evidence="1" type="ORF">B9Z55_013105</name>
</gene>
<evidence type="ECO:0000313" key="1">
    <source>
        <dbReference type="EMBL" id="PIC32953.1"/>
    </source>
</evidence>
<organism evidence="1 2">
    <name type="scientific">Caenorhabditis nigoni</name>
    <dbReference type="NCBI Taxonomy" id="1611254"/>
    <lineage>
        <taxon>Eukaryota</taxon>
        <taxon>Metazoa</taxon>
        <taxon>Ecdysozoa</taxon>
        <taxon>Nematoda</taxon>
        <taxon>Chromadorea</taxon>
        <taxon>Rhabditida</taxon>
        <taxon>Rhabditina</taxon>
        <taxon>Rhabditomorpha</taxon>
        <taxon>Rhabditoidea</taxon>
        <taxon>Rhabditidae</taxon>
        <taxon>Peloderinae</taxon>
        <taxon>Caenorhabditis</taxon>
    </lineage>
</organism>
<dbReference type="EMBL" id="PDUG01000004">
    <property type="protein sequence ID" value="PIC32953.1"/>
    <property type="molecule type" value="Genomic_DNA"/>
</dbReference>
<name>A0A2G5U0G7_9PELO</name>
<sequence length="107" mass="11258">MEIIQFFFHFLNKKSYRISRMFKILSIFSLLFTISFARPNEMLSGVVNTALGTVHNVAEAGTGAVQGVIDGVVPAAGAAVETVGGVVQGVASLVPELPIGAPQQPSK</sequence>
<comment type="caution">
    <text evidence="1">The sequence shown here is derived from an EMBL/GenBank/DDBJ whole genome shotgun (WGS) entry which is preliminary data.</text>
</comment>
<keyword evidence="2" id="KW-1185">Reference proteome</keyword>